<comment type="subcellular location">
    <subcellularLocation>
        <location evidence="1 7">Bacterial flagellum</location>
    </subcellularLocation>
    <subcellularLocation>
        <location evidence="2 7">Secreted</location>
    </subcellularLocation>
</comment>
<dbReference type="Pfam" id="PF22638">
    <property type="entry name" value="FlgK_D1"/>
    <property type="match status" value="1"/>
</dbReference>
<feature type="domain" description="Flagellar basal body rod protein N-terminal" evidence="8">
    <location>
        <begin position="9"/>
        <end position="38"/>
    </location>
</feature>
<keyword evidence="6 7" id="KW-0975">Bacterial flagellum</keyword>
<evidence type="ECO:0000259" key="8">
    <source>
        <dbReference type="Pfam" id="PF00460"/>
    </source>
</evidence>
<protein>
    <recommendedName>
        <fullName evidence="4 7">Flagellar hook-associated protein 1</fullName>
        <shortName evidence="7">HAP1</shortName>
    </recommendedName>
</protein>
<dbReference type="InterPro" id="IPR001444">
    <property type="entry name" value="Flag_bb_rod_N"/>
</dbReference>
<dbReference type="InterPro" id="IPR010930">
    <property type="entry name" value="Flg_bb/hook_C_dom"/>
</dbReference>
<evidence type="ECO:0000256" key="2">
    <source>
        <dbReference type="ARBA" id="ARBA00004613"/>
    </source>
</evidence>
<evidence type="ECO:0000256" key="3">
    <source>
        <dbReference type="ARBA" id="ARBA00009677"/>
    </source>
</evidence>
<dbReference type="EMBL" id="JBHTAI010000032">
    <property type="protein sequence ID" value="MFC7153312.1"/>
    <property type="molecule type" value="Genomic_DNA"/>
</dbReference>
<dbReference type="InterPro" id="IPR002371">
    <property type="entry name" value="FlgK"/>
</dbReference>
<organism evidence="11 12">
    <name type="scientific">Cohnella cellulosilytica</name>
    <dbReference type="NCBI Taxonomy" id="986710"/>
    <lineage>
        <taxon>Bacteria</taxon>
        <taxon>Bacillati</taxon>
        <taxon>Bacillota</taxon>
        <taxon>Bacilli</taxon>
        <taxon>Bacillales</taxon>
        <taxon>Paenibacillaceae</taxon>
        <taxon>Cohnella</taxon>
    </lineage>
</organism>
<keyword evidence="11" id="KW-0966">Cell projection</keyword>
<evidence type="ECO:0000256" key="5">
    <source>
        <dbReference type="ARBA" id="ARBA00022525"/>
    </source>
</evidence>
<evidence type="ECO:0000313" key="12">
    <source>
        <dbReference type="Proteomes" id="UP001596378"/>
    </source>
</evidence>
<gene>
    <name evidence="7 11" type="primary">flgK</name>
    <name evidence="11" type="ORF">ACFQMJ_32715</name>
</gene>
<evidence type="ECO:0000256" key="1">
    <source>
        <dbReference type="ARBA" id="ARBA00004365"/>
    </source>
</evidence>
<comment type="caution">
    <text evidence="11">The sequence shown here is derived from an EMBL/GenBank/DDBJ whole genome shotgun (WGS) entry which is preliminary data.</text>
</comment>
<sequence>MRSTFHAIETAKRSLFTQQAALQTTGHNVANANTVGYTRQVVNMTASKPMEAIGMSSSTTPGQLGTGVEFSSITRIRENFLDSQFRNENKTHGSWSIQADTLQKLETIVNEPSDTGLRAVLDNFWKSWHDLSENPEDITARKLVRETAKAVTDAFNQTARQLEELSADITENIGVKANQINTSLETISSLNLQIRKIEGLGDNANDLRDQRDLLMDELSKVINVTSVETNDGEYQVMMGGTVLVDNGEFTPVTVESLQASFAGGDLSGGEVHGMIISRDQYVANYQQQLNTLVNGLANGDITVTIPAGAVLPDGITLDNITYSGTARTLTSPLTVTVKGLNGLHQLGYTMMDPPQAGGTFFASNDGGPLTAGNMSLNANILADAGYIASSMRTTGTPEAVVKGNKDLAMLISQFSEMKIDFSSVAVGAATAQGSVNDFFRSIVGQLGVEAEEANRQTTNAKIVVDQVDSRRQSVSGVSLDEEMSNMVKFQHAYNAAARFMTTIDETLDRIINGMGTVGR</sequence>
<accession>A0ABW2FPB4</accession>
<keyword evidence="11" id="KW-0282">Flagellum</keyword>
<evidence type="ECO:0000256" key="6">
    <source>
        <dbReference type="ARBA" id="ARBA00023143"/>
    </source>
</evidence>
<dbReference type="Pfam" id="PF00460">
    <property type="entry name" value="Flg_bb_rod"/>
    <property type="match status" value="1"/>
</dbReference>
<keyword evidence="11" id="KW-0969">Cilium</keyword>
<dbReference type="PRINTS" id="PR01005">
    <property type="entry name" value="FLGHOOKAP1"/>
</dbReference>
<dbReference type="InterPro" id="IPR053927">
    <property type="entry name" value="FlgK_helical"/>
</dbReference>
<dbReference type="NCBIfam" id="TIGR02492">
    <property type="entry name" value="flgK_ends"/>
    <property type="match status" value="1"/>
</dbReference>
<evidence type="ECO:0000259" key="9">
    <source>
        <dbReference type="Pfam" id="PF06429"/>
    </source>
</evidence>
<name>A0ABW2FPB4_9BACL</name>
<dbReference type="Proteomes" id="UP001596378">
    <property type="component" value="Unassembled WGS sequence"/>
</dbReference>
<dbReference type="PANTHER" id="PTHR30033:SF1">
    <property type="entry name" value="FLAGELLAR HOOK-ASSOCIATED PROTEIN 1"/>
    <property type="match status" value="1"/>
</dbReference>
<evidence type="ECO:0000256" key="4">
    <source>
        <dbReference type="ARBA" id="ARBA00016244"/>
    </source>
</evidence>
<proteinExistence type="inferred from homology"/>
<evidence type="ECO:0000313" key="11">
    <source>
        <dbReference type="EMBL" id="MFC7153312.1"/>
    </source>
</evidence>
<feature type="domain" description="Flagellar hook-associated protein FlgK helical" evidence="10">
    <location>
        <begin position="102"/>
        <end position="298"/>
    </location>
</feature>
<keyword evidence="12" id="KW-1185">Reference proteome</keyword>
<dbReference type="Pfam" id="PF06429">
    <property type="entry name" value="Flg_bbr_C"/>
    <property type="match status" value="1"/>
</dbReference>
<evidence type="ECO:0000259" key="10">
    <source>
        <dbReference type="Pfam" id="PF22638"/>
    </source>
</evidence>
<evidence type="ECO:0000256" key="7">
    <source>
        <dbReference type="RuleBase" id="RU362065"/>
    </source>
</evidence>
<reference evidence="12" key="1">
    <citation type="journal article" date="2019" name="Int. J. Syst. Evol. Microbiol.">
        <title>The Global Catalogue of Microorganisms (GCM) 10K type strain sequencing project: providing services to taxonomists for standard genome sequencing and annotation.</title>
        <authorList>
            <consortium name="The Broad Institute Genomics Platform"/>
            <consortium name="The Broad Institute Genome Sequencing Center for Infectious Disease"/>
            <person name="Wu L."/>
            <person name="Ma J."/>
        </authorList>
    </citation>
    <scope>NUCLEOTIDE SEQUENCE [LARGE SCALE GENOMIC DNA]</scope>
    <source>
        <strain evidence="12">KCTC 12907</strain>
    </source>
</reference>
<comment type="similarity">
    <text evidence="3 7">Belongs to the flagella basal body rod proteins family.</text>
</comment>
<dbReference type="SUPFAM" id="SSF64518">
    <property type="entry name" value="Phase 1 flagellin"/>
    <property type="match status" value="1"/>
</dbReference>
<feature type="domain" description="Flagellar basal-body/hook protein C-terminal" evidence="9">
    <location>
        <begin position="473"/>
        <end position="512"/>
    </location>
</feature>
<dbReference type="PANTHER" id="PTHR30033">
    <property type="entry name" value="FLAGELLAR HOOK-ASSOCIATED PROTEIN 1"/>
    <property type="match status" value="1"/>
</dbReference>
<keyword evidence="5 7" id="KW-0964">Secreted</keyword>
<dbReference type="RefSeq" id="WP_378049019.1">
    <property type="nucleotide sequence ID" value="NZ_JBHMDN010000019.1"/>
</dbReference>